<gene>
    <name evidence="1" type="ORF">SAMN05216215_10457</name>
</gene>
<evidence type="ECO:0000313" key="1">
    <source>
        <dbReference type="EMBL" id="SDZ06962.1"/>
    </source>
</evidence>
<dbReference type="EMBL" id="FNOK01000045">
    <property type="protein sequence ID" value="SDZ06962.1"/>
    <property type="molecule type" value="Genomic_DNA"/>
</dbReference>
<accession>A0A1H3Q0B6</accession>
<evidence type="ECO:0000313" key="2">
    <source>
        <dbReference type="Proteomes" id="UP000199529"/>
    </source>
</evidence>
<keyword evidence="2" id="KW-1185">Reference proteome</keyword>
<protein>
    <submittedName>
        <fullName evidence="1">Uncharacterized protein</fullName>
    </submittedName>
</protein>
<dbReference type="Proteomes" id="UP000199529">
    <property type="component" value="Unassembled WGS sequence"/>
</dbReference>
<sequence length="69" mass="7711">MLAGGDAVEDFDGIAAGEQVAEHEQAFEKVAAEPVDFLHGEHVPGPHVVDRRGQCWTVYEEEHRNENQR</sequence>
<organism evidence="1 2">
    <name type="scientific">Saccharopolyspora shandongensis</name>
    <dbReference type="NCBI Taxonomy" id="418495"/>
    <lineage>
        <taxon>Bacteria</taxon>
        <taxon>Bacillati</taxon>
        <taxon>Actinomycetota</taxon>
        <taxon>Actinomycetes</taxon>
        <taxon>Pseudonocardiales</taxon>
        <taxon>Pseudonocardiaceae</taxon>
        <taxon>Saccharopolyspora</taxon>
    </lineage>
</organism>
<proteinExistence type="predicted"/>
<reference evidence="2" key="1">
    <citation type="submission" date="2016-10" db="EMBL/GenBank/DDBJ databases">
        <authorList>
            <person name="Varghese N."/>
            <person name="Submissions S."/>
        </authorList>
    </citation>
    <scope>NUCLEOTIDE SEQUENCE [LARGE SCALE GENOMIC DNA]</scope>
    <source>
        <strain evidence="2">CGMCC 4.3530</strain>
    </source>
</reference>
<dbReference type="AlphaFoldDB" id="A0A1H3Q0B6"/>
<name>A0A1H3Q0B6_9PSEU</name>